<keyword evidence="2" id="KW-1185">Reference proteome</keyword>
<name>A0ABX1J1S3_9PSEU</name>
<dbReference type="Gene3D" id="3.40.50.150">
    <property type="entry name" value="Vaccinia Virus protein VP39"/>
    <property type="match status" value="1"/>
</dbReference>
<protein>
    <recommendedName>
        <fullName evidence="3">S-adenosyl methyltransferase</fullName>
    </recommendedName>
</protein>
<evidence type="ECO:0000313" key="2">
    <source>
        <dbReference type="Proteomes" id="UP000715441"/>
    </source>
</evidence>
<dbReference type="Pfam" id="PF04672">
    <property type="entry name" value="Methyltransf_19"/>
    <property type="match status" value="1"/>
</dbReference>
<proteinExistence type="predicted"/>
<sequence length="289" mass="32011">MTEPDDDLGMNRSTWTPPAVDLERPNVSRIYDWYLGGDNNYAIDREFGKQALKLMPHAPFVAKSNREFMVRAVGYALDEGIDQFLDIGSGIPTTSPVHQIAHARHPEAKVVYVDNEAVAIAHGTRMLTDEPNAAMVAGDFYQPDTILEAPETRELIDFDRPVCVLLVALLHFVPPTDDPEHTLRQYLGKLAPGSLVAISHATVDGLDPADPKQAEVRESTLQFCAHYSKTSTPDFVTRTKDEFAQFFKGLQLVEPGVDYTRSWHNTELPEGENPAISVCLGAVGRVPEK</sequence>
<organism evidence="1 2">
    <name type="scientific">Amycolatopsis acididurans</name>
    <dbReference type="NCBI Taxonomy" id="2724524"/>
    <lineage>
        <taxon>Bacteria</taxon>
        <taxon>Bacillati</taxon>
        <taxon>Actinomycetota</taxon>
        <taxon>Actinomycetes</taxon>
        <taxon>Pseudonocardiales</taxon>
        <taxon>Pseudonocardiaceae</taxon>
        <taxon>Amycolatopsis</taxon>
    </lineage>
</organism>
<dbReference type="Proteomes" id="UP000715441">
    <property type="component" value="Unassembled WGS sequence"/>
</dbReference>
<evidence type="ECO:0008006" key="3">
    <source>
        <dbReference type="Google" id="ProtNLM"/>
    </source>
</evidence>
<dbReference type="PIRSF" id="PIRSF017393">
    <property type="entry name" value="MTase_SAV2177"/>
    <property type="match status" value="1"/>
</dbReference>
<dbReference type="EMBL" id="JAAXLS010000006">
    <property type="protein sequence ID" value="NKQ53599.1"/>
    <property type="molecule type" value="Genomic_DNA"/>
</dbReference>
<reference evidence="1 2" key="1">
    <citation type="submission" date="2020-04" db="EMBL/GenBank/DDBJ databases">
        <title>Novel species.</title>
        <authorList>
            <person name="Teo W.F.A."/>
            <person name="Lipun K."/>
            <person name="Srisuk N."/>
            <person name="Duangmal K."/>
        </authorList>
    </citation>
    <scope>NUCLEOTIDE SEQUENCE [LARGE SCALE GENOMIC DNA]</scope>
    <source>
        <strain evidence="1 2">K13G38</strain>
    </source>
</reference>
<dbReference type="SUPFAM" id="SSF53335">
    <property type="entry name" value="S-adenosyl-L-methionine-dependent methyltransferases"/>
    <property type="match status" value="1"/>
</dbReference>
<dbReference type="InterPro" id="IPR029063">
    <property type="entry name" value="SAM-dependent_MTases_sf"/>
</dbReference>
<evidence type="ECO:0000313" key="1">
    <source>
        <dbReference type="EMBL" id="NKQ53599.1"/>
    </source>
</evidence>
<dbReference type="RefSeq" id="WP_168514692.1">
    <property type="nucleotide sequence ID" value="NZ_JAAXLS010000006.1"/>
</dbReference>
<comment type="caution">
    <text evidence="1">The sequence shown here is derived from an EMBL/GenBank/DDBJ whole genome shotgun (WGS) entry which is preliminary data.</text>
</comment>
<accession>A0ABX1J1S3</accession>
<dbReference type="InterPro" id="IPR006764">
    <property type="entry name" value="SAM_dep_MeTrfase_SAV2177_type"/>
</dbReference>
<gene>
    <name evidence="1" type="ORF">HFP15_11995</name>
</gene>